<comment type="function">
    <text evidence="1 7">Ferredoxins are iron-sulfur proteins that transfer electrons in a wide variety of metabolic reactions.</text>
</comment>
<dbReference type="PRINTS" id="PR00352">
    <property type="entry name" value="3FE4SFRDOXIN"/>
</dbReference>
<dbReference type="GO" id="GO:0009055">
    <property type="term" value="F:electron transfer activity"/>
    <property type="evidence" value="ECO:0007669"/>
    <property type="project" value="UniProtKB-UniRule"/>
</dbReference>
<protein>
    <recommendedName>
        <fullName evidence="7">Ferredoxin</fullName>
    </recommendedName>
</protein>
<evidence type="ECO:0000313" key="9">
    <source>
        <dbReference type="EMBL" id="GAU08347.1"/>
    </source>
</evidence>
<dbReference type="OrthoDB" id="9803319at2"/>
<keyword evidence="3 7" id="KW-0479">Metal-binding</keyword>
<keyword evidence="4 7" id="KW-0249">Electron transport</keyword>
<reference evidence="10" key="1">
    <citation type="submission" date="2016-06" db="EMBL/GenBank/DDBJ databases">
        <title>Draft genome sequence of Desulfoplanes formicivorans strain Pf12B.</title>
        <authorList>
            <person name="Watanabe M."/>
            <person name="Kojima H."/>
            <person name="Fukui M."/>
        </authorList>
    </citation>
    <scope>NUCLEOTIDE SEQUENCE [LARGE SCALE GENOMIC DNA]</scope>
    <source>
        <strain evidence="10">Pf12B</strain>
    </source>
</reference>
<comment type="caution">
    <text evidence="9">The sequence shown here is derived from an EMBL/GenBank/DDBJ whole genome shotgun (WGS) entry which is preliminary data.</text>
</comment>
<organism evidence="9 10">
    <name type="scientific">Desulfoplanes formicivorans</name>
    <dbReference type="NCBI Taxonomy" id="1592317"/>
    <lineage>
        <taxon>Bacteria</taxon>
        <taxon>Pseudomonadati</taxon>
        <taxon>Thermodesulfobacteriota</taxon>
        <taxon>Desulfovibrionia</taxon>
        <taxon>Desulfovibrionales</taxon>
        <taxon>Desulfoplanaceae</taxon>
        <taxon>Desulfoplanes</taxon>
    </lineage>
</organism>
<dbReference type="InterPro" id="IPR017900">
    <property type="entry name" value="4Fe4S_Fe_S_CS"/>
</dbReference>
<evidence type="ECO:0000256" key="4">
    <source>
        <dbReference type="ARBA" id="ARBA00022982"/>
    </source>
</evidence>
<dbReference type="Gene3D" id="3.30.70.20">
    <property type="match status" value="1"/>
</dbReference>
<evidence type="ECO:0000256" key="2">
    <source>
        <dbReference type="ARBA" id="ARBA00022448"/>
    </source>
</evidence>
<keyword evidence="5 7" id="KW-0408">Iron</keyword>
<evidence type="ECO:0000256" key="7">
    <source>
        <dbReference type="RuleBase" id="RU368020"/>
    </source>
</evidence>
<evidence type="ECO:0000256" key="6">
    <source>
        <dbReference type="ARBA" id="ARBA00023014"/>
    </source>
</evidence>
<evidence type="ECO:0000256" key="1">
    <source>
        <dbReference type="ARBA" id="ARBA00003532"/>
    </source>
</evidence>
<keyword evidence="10" id="KW-1185">Reference proteome</keyword>
<dbReference type="SUPFAM" id="SSF54862">
    <property type="entry name" value="4Fe-4S ferredoxins"/>
    <property type="match status" value="1"/>
</dbReference>
<dbReference type="PANTHER" id="PTHR36923:SF3">
    <property type="entry name" value="FERREDOXIN"/>
    <property type="match status" value="1"/>
</dbReference>
<name>A0A194AE41_9BACT</name>
<dbReference type="GO" id="GO:0051536">
    <property type="term" value="F:iron-sulfur cluster binding"/>
    <property type="evidence" value="ECO:0007669"/>
    <property type="project" value="UniProtKB-KW"/>
</dbReference>
<dbReference type="PROSITE" id="PS51379">
    <property type="entry name" value="4FE4S_FER_2"/>
    <property type="match status" value="1"/>
</dbReference>
<dbReference type="InterPro" id="IPR017896">
    <property type="entry name" value="4Fe4S_Fe-S-bd"/>
</dbReference>
<dbReference type="GO" id="GO:0005506">
    <property type="term" value="F:iron ion binding"/>
    <property type="evidence" value="ECO:0007669"/>
    <property type="project" value="UniProtKB-UniRule"/>
</dbReference>
<keyword evidence="6 7" id="KW-0411">Iron-sulfur</keyword>
<feature type="domain" description="4Fe-4S ferredoxin-type" evidence="8">
    <location>
        <begin position="1"/>
        <end position="29"/>
    </location>
</feature>
<sequence length="60" mass="6466">MAIVIDVEECLGCETCVELCPEVFKMDDAGEKATVIDPDSTLECVEEAIDSCPVEAISKE</sequence>
<evidence type="ECO:0000259" key="8">
    <source>
        <dbReference type="PROSITE" id="PS51379"/>
    </source>
</evidence>
<proteinExistence type="predicted"/>
<keyword evidence="2 7" id="KW-0813">Transport</keyword>
<dbReference type="RefSeq" id="WP_069857837.1">
    <property type="nucleotide sequence ID" value="NZ_BDFE01000015.1"/>
</dbReference>
<evidence type="ECO:0000256" key="5">
    <source>
        <dbReference type="ARBA" id="ARBA00023004"/>
    </source>
</evidence>
<dbReference type="AlphaFoldDB" id="A0A194AE41"/>
<dbReference type="PANTHER" id="PTHR36923">
    <property type="entry name" value="FERREDOXIN"/>
    <property type="match status" value="1"/>
</dbReference>
<dbReference type="InterPro" id="IPR001080">
    <property type="entry name" value="3Fe4S_ferredoxin"/>
</dbReference>
<dbReference type="Proteomes" id="UP000095200">
    <property type="component" value="Unassembled WGS sequence"/>
</dbReference>
<evidence type="ECO:0000256" key="3">
    <source>
        <dbReference type="ARBA" id="ARBA00022723"/>
    </source>
</evidence>
<dbReference type="PROSITE" id="PS00198">
    <property type="entry name" value="4FE4S_FER_1"/>
    <property type="match status" value="1"/>
</dbReference>
<dbReference type="STRING" id="1592317.DPF_1053"/>
<dbReference type="EMBL" id="BDFE01000015">
    <property type="protein sequence ID" value="GAU08347.1"/>
    <property type="molecule type" value="Genomic_DNA"/>
</dbReference>
<dbReference type="InterPro" id="IPR051269">
    <property type="entry name" value="Fe-S_cluster_ET"/>
</dbReference>
<gene>
    <name evidence="9" type="ORF">DPF_1053</name>
</gene>
<evidence type="ECO:0000313" key="10">
    <source>
        <dbReference type="Proteomes" id="UP000095200"/>
    </source>
</evidence>
<dbReference type="Pfam" id="PF13370">
    <property type="entry name" value="Fer4_13"/>
    <property type="match status" value="1"/>
</dbReference>
<accession>A0A194AE41</accession>